<dbReference type="Pfam" id="PF14226">
    <property type="entry name" value="DIOX_N"/>
    <property type="match status" value="1"/>
</dbReference>
<feature type="domain" description="Fe2OG dioxygenase" evidence="3">
    <location>
        <begin position="158"/>
        <end position="288"/>
    </location>
</feature>
<evidence type="ECO:0000256" key="2">
    <source>
        <dbReference type="RuleBase" id="RU003682"/>
    </source>
</evidence>
<evidence type="ECO:0000313" key="5">
    <source>
        <dbReference type="Proteomes" id="UP000800200"/>
    </source>
</evidence>
<evidence type="ECO:0000259" key="3">
    <source>
        <dbReference type="PROSITE" id="PS51471"/>
    </source>
</evidence>
<dbReference type="Proteomes" id="UP000800200">
    <property type="component" value="Unassembled WGS sequence"/>
</dbReference>
<sequence>MSSDIPTIDFGRFERSEKDGTQLASEIDAALSTVGFLHLVNHGIEQGKIDESFQWVRAKSRKFFSLSPTDKESMYPRSEAYDCGYVSLGQEKVRGKNCMKECVDINGSSGGEMDRILPGFHGFMVQFHQECAILIQKLLKCLSVALGLGDEDALGQHHTDSLFNLNLIHYPEVAAEQLRSGSAVRLPAHSDPGSLTLLFQQKVGGLEIADMSSTCETATVKVEQTAKFIAVEPQPATILVNVGYLLMRWSNGRWKNTVHRVMAPPVSGNTDSVDTVPERYSTAFFSFPGPDTVIEPLDACISVENPRRWAPIIAGKYLRKKISSMYS</sequence>
<organism evidence="4 5">
    <name type="scientific">Zopfia rhizophila CBS 207.26</name>
    <dbReference type="NCBI Taxonomy" id="1314779"/>
    <lineage>
        <taxon>Eukaryota</taxon>
        <taxon>Fungi</taxon>
        <taxon>Dikarya</taxon>
        <taxon>Ascomycota</taxon>
        <taxon>Pezizomycotina</taxon>
        <taxon>Dothideomycetes</taxon>
        <taxon>Dothideomycetes incertae sedis</taxon>
        <taxon>Zopfiaceae</taxon>
        <taxon>Zopfia</taxon>
    </lineage>
</organism>
<dbReference type="Gene3D" id="2.60.120.330">
    <property type="entry name" value="B-lactam Antibiotic, Isopenicillin N Synthase, Chain"/>
    <property type="match status" value="1"/>
</dbReference>
<dbReference type="EMBL" id="ML994611">
    <property type="protein sequence ID" value="KAF2194699.1"/>
    <property type="molecule type" value="Genomic_DNA"/>
</dbReference>
<keyword evidence="2" id="KW-0408">Iron</keyword>
<protein>
    <submittedName>
        <fullName evidence="4">Clavaminate synthase-like protein</fullName>
    </submittedName>
</protein>
<evidence type="ECO:0000256" key="1">
    <source>
        <dbReference type="ARBA" id="ARBA00008056"/>
    </source>
</evidence>
<dbReference type="AlphaFoldDB" id="A0A6A6EV99"/>
<dbReference type="GO" id="GO:0016491">
    <property type="term" value="F:oxidoreductase activity"/>
    <property type="evidence" value="ECO:0007669"/>
    <property type="project" value="UniProtKB-KW"/>
</dbReference>
<dbReference type="InterPro" id="IPR027443">
    <property type="entry name" value="IPNS-like_sf"/>
</dbReference>
<dbReference type="PROSITE" id="PS51471">
    <property type="entry name" value="FE2OG_OXY"/>
    <property type="match status" value="1"/>
</dbReference>
<dbReference type="InterPro" id="IPR044861">
    <property type="entry name" value="IPNS-like_FE2OG_OXY"/>
</dbReference>
<dbReference type="InterPro" id="IPR050231">
    <property type="entry name" value="Iron_ascorbate_oxido_reductase"/>
</dbReference>
<keyword evidence="5" id="KW-1185">Reference proteome</keyword>
<dbReference type="GO" id="GO:0044283">
    <property type="term" value="P:small molecule biosynthetic process"/>
    <property type="evidence" value="ECO:0007669"/>
    <property type="project" value="UniProtKB-ARBA"/>
</dbReference>
<name>A0A6A6EV99_9PEZI</name>
<dbReference type="InterPro" id="IPR005123">
    <property type="entry name" value="Oxoglu/Fe-dep_dioxygenase_dom"/>
</dbReference>
<proteinExistence type="inferred from homology"/>
<dbReference type="PANTHER" id="PTHR47990">
    <property type="entry name" value="2-OXOGLUTARATE (2OG) AND FE(II)-DEPENDENT OXYGENASE SUPERFAMILY PROTEIN-RELATED"/>
    <property type="match status" value="1"/>
</dbReference>
<comment type="similarity">
    <text evidence="1 2">Belongs to the iron/ascorbate-dependent oxidoreductase family.</text>
</comment>
<gene>
    <name evidence="4" type="ORF">K469DRAFT_744540</name>
</gene>
<dbReference type="Pfam" id="PF03171">
    <property type="entry name" value="2OG-FeII_Oxy"/>
    <property type="match status" value="1"/>
</dbReference>
<evidence type="ECO:0000313" key="4">
    <source>
        <dbReference type="EMBL" id="KAF2194699.1"/>
    </source>
</evidence>
<accession>A0A6A6EV99</accession>
<reference evidence="4" key="1">
    <citation type="journal article" date="2020" name="Stud. Mycol.">
        <title>101 Dothideomycetes genomes: a test case for predicting lifestyles and emergence of pathogens.</title>
        <authorList>
            <person name="Haridas S."/>
            <person name="Albert R."/>
            <person name="Binder M."/>
            <person name="Bloem J."/>
            <person name="Labutti K."/>
            <person name="Salamov A."/>
            <person name="Andreopoulos B."/>
            <person name="Baker S."/>
            <person name="Barry K."/>
            <person name="Bills G."/>
            <person name="Bluhm B."/>
            <person name="Cannon C."/>
            <person name="Castanera R."/>
            <person name="Culley D."/>
            <person name="Daum C."/>
            <person name="Ezra D."/>
            <person name="Gonzalez J."/>
            <person name="Henrissat B."/>
            <person name="Kuo A."/>
            <person name="Liang C."/>
            <person name="Lipzen A."/>
            <person name="Lutzoni F."/>
            <person name="Magnuson J."/>
            <person name="Mondo S."/>
            <person name="Nolan M."/>
            <person name="Ohm R."/>
            <person name="Pangilinan J."/>
            <person name="Park H.-J."/>
            <person name="Ramirez L."/>
            <person name="Alfaro M."/>
            <person name="Sun H."/>
            <person name="Tritt A."/>
            <person name="Yoshinaga Y."/>
            <person name="Zwiers L.-H."/>
            <person name="Turgeon B."/>
            <person name="Goodwin S."/>
            <person name="Spatafora J."/>
            <person name="Crous P."/>
            <person name="Grigoriev I."/>
        </authorList>
    </citation>
    <scope>NUCLEOTIDE SEQUENCE</scope>
    <source>
        <strain evidence="4">CBS 207.26</strain>
    </source>
</reference>
<keyword evidence="2" id="KW-0479">Metal-binding</keyword>
<keyword evidence="2" id="KW-0560">Oxidoreductase</keyword>
<dbReference type="GO" id="GO:0046872">
    <property type="term" value="F:metal ion binding"/>
    <property type="evidence" value="ECO:0007669"/>
    <property type="project" value="UniProtKB-KW"/>
</dbReference>
<dbReference type="OrthoDB" id="288590at2759"/>
<dbReference type="InterPro" id="IPR026992">
    <property type="entry name" value="DIOX_N"/>
</dbReference>
<dbReference type="SUPFAM" id="SSF51197">
    <property type="entry name" value="Clavaminate synthase-like"/>
    <property type="match status" value="1"/>
</dbReference>